<dbReference type="Gene3D" id="3.20.20.70">
    <property type="entry name" value="Aldolase class I"/>
    <property type="match status" value="1"/>
</dbReference>
<dbReference type="EMBL" id="BX294135">
    <property type="protein sequence ID" value="CAD72076.1"/>
    <property type="molecule type" value="Genomic_DNA"/>
</dbReference>
<evidence type="ECO:0000256" key="3">
    <source>
        <dbReference type="PIRSR" id="PIRSR001365-1"/>
    </source>
</evidence>
<dbReference type="PRINTS" id="PR00146">
    <property type="entry name" value="DHPICSNTHASE"/>
</dbReference>
<dbReference type="HOGENOM" id="CLU_075248_0_0_0"/>
<evidence type="ECO:0000313" key="6">
    <source>
        <dbReference type="Proteomes" id="UP000001025"/>
    </source>
</evidence>
<dbReference type="PATRIC" id="fig|243090.15.peg.651"/>
<dbReference type="KEGG" id="rba:RB1411"/>
<feature type="active site" description="Proton donor/acceptor" evidence="3">
    <location>
        <position position="165"/>
    </location>
</feature>
<dbReference type="PANTHER" id="PTHR12128">
    <property type="entry name" value="DIHYDRODIPICOLINATE SYNTHASE"/>
    <property type="match status" value="1"/>
</dbReference>
<keyword evidence="6" id="KW-1185">Reference proteome</keyword>
<feature type="active site" description="Schiff-base intermediate with substrate" evidence="3">
    <location>
        <position position="193"/>
    </location>
</feature>
<dbReference type="Pfam" id="PF00701">
    <property type="entry name" value="DHDPS"/>
    <property type="match status" value="1"/>
</dbReference>
<dbReference type="InterPro" id="IPR002220">
    <property type="entry name" value="DapA-like"/>
</dbReference>
<dbReference type="InParanoid" id="Q7UXD2"/>
<dbReference type="CDD" id="cd00408">
    <property type="entry name" value="DHDPS-like"/>
    <property type="match status" value="1"/>
</dbReference>
<dbReference type="GO" id="GO:0008840">
    <property type="term" value="F:4-hydroxy-tetrahydrodipicolinate synthase activity"/>
    <property type="evidence" value="ECO:0000318"/>
    <property type="project" value="GO_Central"/>
</dbReference>
<gene>
    <name evidence="5" type="ordered locus">RB1411</name>
</gene>
<dbReference type="STRING" id="243090.RB1411"/>
<dbReference type="OrthoDB" id="9778880at2"/>
<dbReference type="InterPro" id="IPR013785">
    <property type="entry name" value="Aldolase_TIM"/>
</dbReference>
<evidence type="ECO:0000256" key="1">
    <source>
        <dbReference type="ARBA" id="ARBA00023239"/>
    </source>
</evidence>
<sequence length="342" mass="37467">MASIRRGPVYVWPQSLTLRTLFHCAGVLFMAENIFRGCIPALMTPCTADGEPMWDVLVKTGQDLIERGMQAVVYCGSMGDWPLLSDQQRQQGVTELVRAGVPVVVGTGAQNTKLAAEHAAHAATVGAAGLMVIPRVLSRGTSPQAQANHFTRVLSAGEALPAVIYNSPYYGFETKADLFFALREKHTNLVGFKEFGGAESLSYAAEHITSGDANLTLMVGVDTQVFHGFVRCGAAGAITGVGNALPTEILKLVDLCQRAQNGDVEARRFAAELESALAVLSKFDDGPDLVLHYKYLMVLEGHAEYEHHFNKNDQLSDSQREFLHDQWRLFRTWWSNWPGKDA</sequence>
<keyword evidence="1 2" id="KW-0456">Lyase</keyword>
<evidence type="ECO:0000256" key="2">
    <source>
        <dbReference type="PIRNR" id="PIRNR001365"/>
    </source>
</evidence>
<accession>Q7UXD2</accession>
<dbReference type="eggNOG" id="COG0329">
    <property type="taxonomic scope" value="Bacteria"/>
</dbReference>
<evidence type="ECO:0000256" key="4">
    <source>
        <dbReference type="PIRSR" id="PIRSR001365-2"/>
    </source>
</evidence>
<dbReference type="SUPFAM" id="SSF51569">
    <property type="entry name" value="Aldolase"/>
    <property type="match status" value="1"/>
</dbReference>
<reference evidence="5 6" key="1">
    <citation type="journal article" date="2003" name="Proc. Natl. Acad. Sci. U.S.A.">
        <title>Complete genome sequence of the marine planctomycete Pirellula sp. strain 1.</title>
        <authorList>
            <person name="Gloeckner F.O."/>
            <person name="Kube M."/>
            <person name="Bauer M."/>
            <person name="Teeling H."/>
            <person name="Lombardot T."/>
            <person name="Ludwig W."/>
            <person name="Gade D."/>
            <person name="Beck A."/>
            <person name="Borzym K."/>
            <person name="Heitmann K."/>
            <person name="Rabus R."/>
            <person name="Schlesner H."/>
            <person name="Amann R."/>
            <person name="Reinhardt R."/>
        </authorList>
    </citation>
    <scope>NUCLEOTIDE SEQUENCE [LARGE SCALE GENOMIC DNA]</scope>
    <source>
        <strain evidence="6">DSM 10527 / NCIMB 13988 / SH1</strain>
    </source>
</reference>
<dbReference type="SMART" id="SM01130">
    <property type="entry name" value="DHDPS"/>
    <property type="match status" value="1"/>
</dbReference>
<dbReference type="Proteomes" id="UP000001025">
    <property type="component" value="Chromosome"/>
</dbReference>
<organism evidence="5 6">
    <name type="scientific">Rhodopirellula baltica (strain DSM 10527 / NCIMB 13988 / SH1)</name>
    <dbReference type="NCBI Taxonomy" id="243090"/>
    <lineage>
        <taxon>Bacteria</taxon>
        <taxon>Pseudomonadati</taxon>
        <taxon>Planctomycetota</taxon>
        <taxon>Planctomycetia</taxon>
        <taxon>Pirellulales</taxon>
        <taxon>Pirellulaceae</taxon>
        <taxon>Rhodopirellula</taxon>
    </lineage>
</organism>
<dbReference type="PANTHER" id="PTHR12128:SF72">
    <property type="entry name" value="DIHYDRODIPICOLINATE SYNTHASE"/>
    <property type="match status" value="1"/>
</dbReference>
<protein>
    <submittedName>
        <fullName evidence="5">Probable dihydrodipicolinate synthase</fullName>
        <ecNumber evidence="5">4.2.1.52</ecNumber>
    </submittedName>
</protein>
<dbReference type="EC" id="4.2.1.52" evidence="5"/>
<comment type="similarity">
    <text evidence="2">Belongs to the DapA family.</text>
</comment>
<dbReference type="EnsemblBacteria" id="CAD72076">
    <property type="protein sequence ID" value="CAD72076"/>
    <property type="gene ID" value="RB1411"/>
</dbReference>
<feature type="binding site" evidence="4">
    <location>
        <position position="238"/>
    </location>
    <ligand>
        <name>pyruvate</name>
        <dbReference type="ChEBI" id="CHEBI:15361"/>
    </ligand>
</feature>
<dbReference type="AlphaFoldDB" id="Q7UXD2"/>
<dbReference type="PIRSF" id="PIRSF001365">
    <property type="entry name" value="DHDPS"/>
    <property type="match status" value="1"/>
</dbReference>
<evidence type="ECO:0000313" key="5">
    <source>
        <dbReference type="EMBL" id="CAD72076.1"/>
    </source>
</evidence>
<proteinExistence type="inferred from homology"/>
<name>Q7UXD2_RHOBA</name>